<proteinExistence type="predicted"/>
<evidence type="ECO:0000313" key="3">
    <source>
        <dbReference type="Proteomes" id="UP000034508"/>
    </source>
</evidence>
<gene>
    <name evidence="2" type="ORF">US31_C0002G0017</name>
</gene>
<dbReference type="CDD" id="cd16936">
    <property type="entry name" value="HATPase_RsbW-like"/>
    <property type="match status" value="1"/>
</dbReference>
<dbReference type="Gene3D" id="3.30.565.10">
    <property type="entry name" value="Histidine kinase-like ATPase, C-terminal domain"/>
    <property type="match status" value="1"/>
</dbReference>
<evidence type="ECO:0000313" key="2">
    <source>
        <dbReference type="EMBL" id="KKQ18672.1"/>
    </source>
</evidence>
<dbReference type="Pfam" id="PF13581">
    <property type="entry name" value="HATPase_c_2"/>
    <property type="match status" value="1"/>
</dbReference>
<dbReference type="InterPro" id="IPR036890">
    <property type="entry name" value="HATPase_C_sf"/>
</dbReference>
<sequence>MSVQNILDIGSSYKFKEEGINERGQIKRWIADDDKSEIAHHLRHEVGAAFESVDFLEPDQQSFLAIVLGEALTNACKCLSDQHSVDITWEKSLSNIQLRIANPSDRCYQGQISLPDDCFANNGRGLAVIEALMKDIDNKDGIHASCSLCYYRGRMVFQIAIGR</sequence>
<protein>
    <recommendedName>
        <fullName evidence="1">Histidine kinase/HSP90-like ATPase domain-containing protein</fullName>
    </recommendedName>
</protein>
<comment type="caution">
    <text evidence="2">The sequence shown here is derived from an EMBL/GenBank/DDBJ whole genome shotgun (WGS) entry which is preliminary data.</text>
</comment>
<name>A0A0G0FLK3_9BACT</name>
<dbReference type="Proteomes" id="UP000034508">
    <property type="component" value="Unassembled WGS sequence"/>
</dbReference>
<feature type="domain" description="Histidine kinase/HSP90-like ATPase" evidence="1">
    <location>
        <begin position="42"/>
        <end position="137"/>
    </location>
</feature>
<dbReference type="InterPro" id="IPR003594">
    <property type="entry name" value="HATPase_dom"/>
</dbReference>
<organism evidence="2 3">
    <name type="scientific">Berkelbacteria bacterium GW2011_GWA1_36_9</name>
    <dbReference type="NCBI Taxonomy" id="1618331"/>
    <lineage>
        <taxon>Bacteria</taxon>
        <taxon>Candidatus Berkelbacteria</taxon>
    </lineage>
</organism>
<dbReference type="AlphaFoldDB" id="A0A0G0FLK3"/>
<accession>A0A0G0FLK3</accession>
<reference evidence="2 3" key="1">
    <citation type="journal article" date="2015" name="Nature">
        <title>rRNA introns, odd ribosomes, and small enigmatic genomes across a large radiation of phyla.</title>
        <authorList>
            <person name="Brown C.T."/>
            <person name="Hug L.A."/>
            <person name="Thomas B.C."/>
            <person name="Sharon I."/>
            <person name="Castelle C.J."/>
            <person name="Singh A."/>
            <person name="Wilkins M.J."/>
            <person name="Williams K.H."/>
            <person name="Banfield J.F."/>
        </authorList>
    </citation>
    <scope>NUCLEOTIDE SEQUENCE [LARGE SCALE GENOMIC DNA]</scope>
</reference>
<dbReference type="EMBL" id="LBSM01000002">
    <property type="protein sequence ID" value="KKQ18672.1"/>
    <property type="molecule type" value="Genomic_DNA"/>
</dbReference>
<evidence type="ECO:0000259" key="1">
    <source>
        <dbReference type="Pfam" id="PF13581"/>
    </source>
</evidence>